<gene>
    <name evidence="2" type="ORF">B296_00023733</name>
</gene>
<comment type="caution">
    <text evidence="2">The sequence shown here is derived from an EMBL/GenBank/DDBJ whole genome shotgun (WGS) entry which is preliminary data.</text>
</comment>
<organism evidence="2 3">
    <name type="scientific">Ensete ventricosum</name>
    <name type="common">Abyssinian banana</name>
    <name type="synonym">Musa ensete</name>
    <dbReference type="NCBI Taxonomy" id="4639"/>
    <lineage>
        <taxon>Eukaryota</taxon>
        <taxon>Viridiplantae</taxon>
        <taxon>Streptophyta</taxon>
        <taxon>Embryophyta</taxon>
        <taxon>Tracheophyta</taxon>
        <taxon>Spermatophyta</taxon>
        <taxon>Magnoliopsida</taxon>
        <taxon>Liliopsida</taxon>
        <taxon>Zingiberales</taxon>
        <taxon>Musaceae</taxon>
        <taxon>Ensete</taxon>
    </lineage>
</organism>
<reference evidence="2 3" key="1">
    <citation type="journal article" date="2014" name="Agronomy (Basel)">
        <title>A Draft Genome Sequence for Ensete ventricosum, the Drought-Tolerant Tree Against Hunger.</title>
        <authorList>
            <person name="Harrison J."/>
            <person name="Moore K.A."/>
            <person name="Paszkiewicz K."/>
            <person name="Jones T."/>
            <person name="Grant M."/>
            <person name="Ambacheew D."/>
            <person name="Muzemil S."/>
            <person name="Studholme D.J."/>
        </authorList>
    </citation>
    <scope>NUCLEOTIDE SEQUENCE [LARGE SCALE GENOMIC DNA]</scope>
</reference>
<accession>A0A426ZFR2</accession>
<dbReference type="EMBL" id="AMZH03006845">
    <property type="protein sequence ID" value="RRT62808.1"/>
    <property type="molecule type" value="Genomic_DNA"/>
</dbReference>
<feature type="compositionally biased region" description="Polar residues" evidence="1">
    <location>
        <begin position="51"/>
        <end position="62"/>
    </location>
</feature>
<feature type="compositionally biased region" description="Low complexity" evidence="1">
    <location>
        <begin position="63"/>
        <end position="80"/>
    </location>
</feature>
<dbReference type="AlphaFoldDB" id="A0A426ZFR2"/>
<protein>
    <submittedName>
        <fullName evidence="2">Uncharacterized protein</fullName>
    </submittedName>
</protein>
<evidence type="ECO:0000256" key="1">
    <source>
        <dbReference type="SAM" id="MobiDB-lite"/>
    </source>
</evidence>
<feature type="region of interest" description="Disordered" evidence="1">
    <location>
        <begin position="48"/>
        <end position="103"/>
    </location>
</feature>
<evidence type="ECO:0000313" key="2">
    <source>
        <dbReference type="EMBL" id="RRT62808.1"/>
    </source>
</evidence>
<evidence type="ECO:0000313" key="3">
    <source>
        <dbReference type="Proteomes" id="UP000287651"/>
    </source>
</evidence>
<name>A0A426ZFR2_ENSVE</name>
<sequence>MPPLFRSTVALRAVSQCRRQERSPFSHYRLSSSDASFDALPKLQQGLALGPSSTQEQITAPNRYSWSRSRSRSPPRSLRSTLRDMRNRLDQSSDDADPICCLR</sequence>
<feature type="compositionally biased region" description="Basic and acidic residues" evidence="1">
    <location>
        <begin position="81"/>
        <end position="91"/>
    </location>
</feature>
<proteinExistence type="predicted"/>
<dbReference type="Proteomes" id="UP000287651">
    <property type="component" value="Unassembled WGS sequence"/>
</dbReference>